<dbReference type="Proteomes" id="UP001182991">
    <property type="component" value="Unassembled WGS sequence"/>
</dbReference>
<comment type="caution">
    <text evidence="12">The sequence shown here is derived from an EMBL/GenBank/DDBJ whole genome shotgun (WGS) entry which is preliminary data.</text>
</comment>
<dbReference type="NCBIfam" id="TIGR00634">
    <property type="entry name" value="recN"/>
    <property type="match status" value="1"/>
</dbReference>
<evidence type="ECO:0000256" key="5">
    <source>
        <dbReference type="ARBA" id="ARBA00022763"/>
    </source>
</evidence>
<feature type="domain" description="RecF/RecN/SMC N-terminal" evidence="11">
    <location>
        <begin position="12"/>
        <end position="520"/>
    </location>
</feature>
<evidence type="ECO:0000256" key="2">
    <source>
        <dbReference type="ARBA" id="ARBA00009441"/>
    </source>
</evidence>
<keyword evidence="5 9" id="KW-0227">DNA damage</keyword>
<evidence type="ECO:0000256" key="9">
    <source>
        <dbReference type="PIRNR" id="PIRNR003128"/>
    </source>
</evidence>
<dbReference type="CDD" id="cd03241">
    <property type="entry name" value="ABC_RecN"/>
    <property type="match status" value="2"/>
</dbReference>
<dbReference type="PIRSF" id="PIRSF003128">
    <property type="entry name" value="RecN"/>
    <property type="match status" value="1"/>
</dbReference>
<evidence type="ECO:0000313" key="12">
    <source>
        <dbReference type="EMBL" id="MDT0295578.1"/>
    </source>
</evidence>
<evidence type="ECO:0000313" key="13">
    <source>
        <dbReference type="Proteomes" id="UP001182991"/>
    </source>
</evidence>
<dbReference type="PANTHER" id="PTHR11059">
    <property type="entry name" value="DNA REPAIR PROTEIN RECN"/>
    <property type="match status" value="1"/>
</dbReference>
<organism evidence="12 13">
    <name type="scientific">Mesonia ostreae</name>
    <dbReference type="NCBI Taxonomy" id="861110"/>
    <lineage>
        <taxon>Bacteria</taxon>
        <taxon>Pseudomonadati</taxon>
        <taxon>Bacteroidota</taxon>
        <taxon>Flavobacteriia</taxon>
        <taxon>Flavobacteriales</taxon>
        <taxon>Flavobacteriaceae</taxon>
        <taxon>Mesonia</taxon>
    </lineage>
</organism>
<evidence type="ECO:0000256" key="10">
    <source>
        <dbReference type="SAM" id="Coils"/>
    </source>
</evidence>
<evidence type="ECO:0000256" key="7">
    <source>
        <dbReference type="ARBA" id="ARBA00023204"/>
    </source>
</evidence>
<reference evidence="13" key="1">
    <citation type="submission" date="2023-07" db="EMBL/GenBank/DDBJ databases">
        <title>Isolating and identifying novel microbial strains from the Mariana Trench.</title>
        <authorList>
            <person name="Fu H."/>
        </authorList>
    </citation>
    <scope>NUCLEOTIDE SEQUENCE [LARGE SCALE GENOMIC DNA]</scope>
    <source>
        <strain evidence="13">T-y2</strain>
    </source>
</reference>
<sequence>MYIYPKIEENLLTNLSIKNFALIEDVSLQLQNDFTIITGETGAGKSILLGALSLIIGKRADITAVRNPEKKCVVEGLFKVSAYQLEAFFTKNDLDYEPDTIIRREILPSGKSRAFVNDTPVTLQKLSLLGNQLIDIHSQHETLSLGEVNYQFKVIDALANHKDNLIQFKEKLSVYKSLVHELEALKESQREAKAAYDYNLFLVTELREVDLKPGIQEDLEEKFKTLNNVEELKENLSASSFHLEQEEVGVLAVLREVKNNLSRLENFSESYKELYERVQSSLLELEDVSEEVARLESKMEDDPEELSLVNEKLQQLYNLQRKHDLESVEDLLALRNELEEKVSSSENAEEELKDLENKIEAAKKEALAIAQALYKARKKEIPNFIKMMEAILAQIGMPDAKLNIEILPQQEFNVHGIDKMNWLLAANKGGNFKEIKKAASGGELSRITLAVKSILAVYGKLPTIIFDEIDTGVSGDVAQKMGDIMLGMSAEMQVIAITHLPQIAAKGKQHLKVYKETQKNITTTNIEQLDAERRIMEIAEMLGGKEKSSSAIAHAKQLLN</sequence>
<dbReference type="Gene3D" id="3.40.50.300">
    <property type="entry name" value="P-loop containing nucleotide triphosphate hydrolases"/>
    <property type="match status" value="2"/>
</dbReference>
<keyword evidence="13" id="KW-1185">Reference proteome</keyword>
<proteinExistence type="inferred from homology"/>
<dbReference type="InterPro" id="IPR027417">
    <property type="entry name" value="P-loop_NTPase"/>
</dbReference>
<dbReference type="InterPro" id="IPR003395">
    <property type="entry name" value="RecF/RecN/SMC_N"/>
</dbReference>
<dbReference type="EMBL" id="JAVRBG010000015">
    <property type="protein sequence ID" value="MDT0295578.1"/>
    <property type="molecule type" value="Genomic_DNA"/>
</dbReference>
<evidence type="ECO:0000256" key="1">
    <source>
        <dbReference type="ARBA" id="ARBA00003618"/>
    </source>
</evidence>
<comment type="function">
    <text evidence="1 9">May be involved in recombinational repair of damaged DNA.</text>
</comment>
<evidence type="ECO:0000256" key="8">
    <source>
        <dbReference type="ARBA" id="ARBA00033408"/>
    </source>
</evidence>
<accession>A0ABU2KLI6</accession>
<evidence type="ECO:0000259" key="11">
    <source>
        <dbReference type="Pfam" id="PF02463"/>
    </source>
</evidence>
<keyword evidence="10" id="KW-0175">Coiled coil</keyword>
<name>A0ABU2KLI6_9FLAO</name>
<dbReference type="PANTHER" id="PTHR11059:SF0">
    <property type="entry name" value="DNA REPAIR PROTEIN RECN"/>
    <property type="match status" value="1"/>
</dbReference>
<evidence type="ECO:0000256" key="6">
    <source>
        <dbReference type="ARBA" id="ARBA00022840"/>
    </source>
</evidence>
<keyword evidence="4" id="KW-0547">Nucleotide-binding</keyword>
<dbReference type="InterPro" id="IPR004604">
    <property type="entry name" value="DNA_recomb/repair_RecN"/>
</dbReference>
<comment type="similarity">
    <text evidence="2 9">Belongs to the RecN family.</text>
</comment>
<protein>
    <recommendedName>
        <fullName evidence="3 9">DNA repair protein RecN</fullName>
    </recommendedName>
    <alternativeName>
        <fullName evidence="8 9">Recombination protein N</fullName>
    </alternativeName>
</protein>
<feature type="coiled-coil region" evidence="10">
    <location>
        <begin position="175"/>
        <end position="372"/>
    </location>
</feature>
<keyword evidence="7 9" id="KW-0234">DNA repair</keyword>
<dbReference type="Pfam" id="PF02463">
    <property type="entry name" value="SMC_N"/>
    <property type="match status" value="1"/>
</dbReference>
<gene>
    <name evidence="12" type="primary">recN</name>
    <name evidence="12" type="ORF">RLT85_13135</name>
</gene>
<evidence type="ECO:0000256" key="4">
    <source>
        <dbReference type="ARBA" id="ARBA00022741"/>
    </source>
</evidence>
<dbReference type="SUPFAM" id="SSF52540">
    <property type="entry name" value="P-loop containing nucleoside triphosphate hydrolases"/>
    <property type="match status" value="1"/>
</dbReference>
<evidence type="ECO:0000256" key="3">
    <source>
        <dbReference type="ARBA" id="ARBA00021315"/>
    </source>
</evidence>
<dbReference type="RefSeq" id="WP_311402506.1">
    <property type="nucleotide sequence ID" value="NZ_JAVRBG010000015.1"/>
</dbReference>
<keyword evidence="6" id="KW-0067">ATP-binding</keyword>